<dbReference type="Proteomes" id="UP000184267">
    <property type="component" value="Unassembled WGS sequence"/>
</dbReference>
<keyword evidence="2" id="KW-1133">Transmembrane helix</keyword>
<feature type="transmembrane region" description="Helical" evidence="2">
    <location>
        <begin position="16"/>
        <end position="36"/>
    </location>
</feature>
<evidence type="ECO:0000256" key="2">
    <source>
        <dbReference type="SAM" id="Phobius"/>
    </source>
</evidence>
<dbReference type="AlphaFoldDB" id="A0A1M2VWV5"/>
<reference evidence="3 4" key="1">
    <citation type="submission" date="2016-10" db="EMBL/GenBank/DDBJ databases">
        <title>Genome sequence of the basidiomycete white-rot fungus Trametes pubescens.</title>
        <authorList>
            <person name="Makela M.R."/>
            <person name="Granchi Z."/>
            <person name="Peng M."/>
            <person name="De Vries R.P."/>
            <person name="Grigoriev I."/>
            <person name="Riley R."/>
            <person name="Hilden K."/>
        </authorList>
    </citation>
    <scope>NUCLEOTIDE SEQUENCE [LARGE SCALE GENOMIC DNA]</scope>
    <source>
        <strain evidence="3 4">FBCC735</strain>
    </source>
</reference>
<keyword evidence="2" id="KW-0472">Membrane</keyword>
<keyword evidence="2" id="KW-0812">Transmembrane</keyword>
<dbReference type="OrthoDB" id="2803865at2759"/>
<organism evidence="3 4">
    <name type="scientific">Trametes pubescens</name>
    <name type="common">White-rot fungus</name>
    <dbReference type="NCBI Taxonomy" id="154538"/>
    <lineage>
        <taxon>Eukaryota</taxon>
        <taxon>Fungi</taxon>
        <taxon>Dikarya</taxon>
        <taxon>Basidiomycota</taxon>
        <taxon>Agaricomycotina</taxon>
        <taxon>Agaricomycetes</taxon>
        <taxon>Polyporales</taxon>
        <taxon>Polyporaceae</taxon>
        <taxon>Trametes</taxon>
    </lineage>
</organism>
<dbReference type="EMBL" id="MNAD01000523">
    <property type="protein sequence ID" value="OJT12094.1"/>
    <property type="molecule type" value="Genomic_DNA"/>
</dbReference>
<comment type="caution">
    <text evidence="3">The sequence shown here is derived from an EMBL/GenBank/DDBJ whole genome shotgun (WGS) entry which is preliminary data.</text>
</comment>
<evidence type="ECO:0000256" key="1">
    <source>
        <dbReference type="SAM" id="MobiDB-lite"/>
    </source>
</evidence>
<proteinExistence type="predicted"/>
<keyword evidence="4" id="KW-1185">Reference proteome</keyword>
<gene>
    <name evidence="3" type="ORF">TRAPUB_11357</name>
</gene>
<feature type="compositionally biased region" description="Basic and acidic residues" evidence="1">
    <location>
        <begin position="149"/>
        <end position="164"/>
    </location>
</feature>
<protein>
    <submittedName>
        <fullName evidence="3">Uncharacterized protein</fullName>
    </submittedName>
</protein>
<feature type="region of interest" description="Disordered" evidence="1">
    <location>
        <begin position="122"/>
        <end position="170"/>
    </location>
</feature>
<evidence type="ECO:0000313" key="4">
    <source>
        <dbReference type="Proteomes" id="UP000184267"/>
    </source>
</evidence>
<accession>A0A1M2VWV5</accession>
<evidence type="ECO:0000313" key="3">
    <source>
        <dbReference type="EMBL" id="OJT12094.1"/>
    </source>
</evidence>
<name>A0A1M2VWV5_TRAPU</name>
<sequence>MITIISNQIGHTVTVWLVWPFFDQVITVIFLSRFMLDLRGIHFATRDGCDPDTTLHLSDVEFEGITSKIIGNLGSTTFSTQIEIPMPEHTEDEGMSPSGSADSLERRYAWEWRDEEIEYSDDPFKAGFQNPDKPPPLVASVDEASETAEVEKVDEAEIQEETRIGDISPV</sequence>